<dbReference type="InterPro" id="IPR001867">
    <property type="entry name" value="OmpR/PhoB-type_DNA-bd"/>
</dbReference>
<feature type="domain" description="OmpR/PhoB-type" evidence="3">
    <location>
        <begin position="3"/>
        <end position="101"/>
    </location>
</feature>
<dbReference type="CDD" id="cd00383">
    <property type="entry name" value="trans_reg_C"/>
    <property type="match status" value="1"/>
</dbReference>
<dbReference type="Gene3D" id="3.40.50.300">
    <property type="entry name" value="P-loop containing nucleotide triphosphate hydrolases"/>
    <property type="match status" value="1"/>
</dbReference>
<dbReference type="InterPro" id="IPR027417">
    <property type="entry name" value="P-loop_NTPase"/>
</dbReference>
<dbReference type="PANTHER" id="PTHR47691:SF3">
    <property type="entry name" value="HTH-TYPE TRANSCRIPTIONAL REGULATOR RV0890C-RELATED"/>
    <property type="match status" value="1"/>
</dbReference>
<evidence type="ECO:0000256" key="2">
    <source>
        <dbReference type="PROSITE-ProRule" id="PRU01091"/>
    </source>
</evidence>
<dbReference type="SUPFAM" id="SSF52540">
    <property type="entry name" value="P-loop containing nucleoside triphosphate hydrolases"/>
    <property type="match status" value="1"/>
</dbReference>
<dbReference type="SMART" id="SM00862">
    <property type="entry name" value="Trans_reg_C"/>
    <property type="match status" value="1"/>
</dbReference>
<reference evidence="4 5" key="1">
    <citation type="submission" date="2019-12" db="EMBL/GenBank/DDBJ databases">
        <title>Novel species isolated from a subtropical stream in China.</title>
        <authorList>
            <person name="Lu H."/>
        </authorList>
    </citation>
    <scope>NUCLEOTIDE SEQUENCE [LARGE SCALE GENOMIC DNA]</scope>
    <source>
        <strain evidence="4 5">FT107W</strain>
    </source>
</reference>
<dbReference type="Pfam" id="PF20703">
    <property type="entry name" value="nSTAND1"/>
    <property type="match status" value="1"/>
</dbReference>
<dbReference type="RefSeq" id="WP_161091068.1">
    <property type="nucleotide sequence ID" value="NZ_WWCV01000031.1"/>
</dbReference>
<dbReference type="GO" id="GO:0006355">
    <property type="term" value="P:regulation of DNA-templated transcription"/>
    <property type="evidence" value="ECO:0007669"/>
    <property type="project" value="InterPro"/>
</dbReference>
<sequence length="1091" mass="120297">MNHKSFRFGQWRVDPATNTLSCGDLNRQLEPRAMDVLLHLCKHPHVVVSAETLLDACWGDVSPSDNAVHKIITQLRRALDDSAVEPRYIETIRKRGYRLLAELSYDDDVSNGSWLHASPFRGLEAFEEQHAAIFFGRKLGVDQLVQVVVSQAQAACAMVLVLGPSGAGKTSLVQAGLIPALKAGAAPAESGLAIASHLQLDCADMGQAGLLDTLASVLLDAELDGKLLFENTSAVALAQRMAQDLPGLIAQLQARLPAIRLMLFIDRFEAIFRLPHIGEQERAGFIHVLDQLARSGCILLVLACRNDFYPHLTAYPALMSMKLRGGHFDLAPPGAADIAQIIRHPVQVAQLRYTVDAETGESLDQVLIDAAKAGPDTLPLLQYCLQELYRLRSPDGELSHASFHALGGLEGAIGARAEQVISALGSAQIAALPHVLSQLVLVAEDESTVTSRRVPWSALRDEADHGLVQALVDAHLFVSDLHGGAPAFGIAHEALLRRWPRVVAWIEEHRQALQVRSRISAQAKRWQDSGRARDMLLPSGTQANQARQLLKTSGFSFTPQEQAFVHASLQGVRRGERLRMTITIAMAGLALLAGGLFLMARSAQQAAEQHRTEAEELMGYMLGDFVDKLRPLGKLDLLDSVSNRALKYLSDPARGDDGDAALAQRAKSLQVLSEVKISRGDPAGANMALLAGRDILRQQLKSRPDDLALLKSAGENAFWLGQIQLDQKAWGKSQEYFEQYRAYADRQAVVAPTLVDAWIEQSYAHNNLGTVALWRDDIQRAADEFALSVELKQRAYTQTPKNKRLAADLADSLSWQARAQMQLGRLAFAETLGIRELALLQTLHDTHPEDTLWVNRLSSAWSHQSILRQARGDLVASHEAMQRAYSLLQAIVEKDASNRKWQRNLYIAELRLIETETDDQKPTSILARLNKLEQNFAELSRLEPKKLNLQVMQADVQQLKAAIQLRERRHAEAGANLAPAVEKLEQLYATAPSDQVIRKGLVDALLLDAELNALQNSNTTRRRCEAVQNLLRPLIKGSADFQVLAPWVKAHACLGQHEQAAPMRKQLEAMSYRDPAYLQYLSTHPPKKASS</sequence>
<evidence type="ECO:0000256" key="1">
    <source>
        <dbReference type="ARBA" id="ARBA00023125"/>
    </source>
</evidence>
<dbReference type="EMBL" id="WWCV01000031">
    <property type="protein sequence ID" value="MYN18518.1"/>
    <property type="molecule type" value="Genomic_DNA"/>
</dbReference>
<dbReference type="InterPro" id="IPR016032">
    <property type="entry name" value="Sig_transdc_resp-reg_C-effctor"/>
</dbReference>
<dbReference type="GO" id="GO:0003677">
    <property type="term" value="F:DNA binding"/>
    <property type="evidence" value="ECO:0007669"/>
    <property type="project" value="UniProtKB-UniRule"/>
</dbReference>
<dbReference type="InterPro" id="IPR049052">
    <property type="entry name" value="nSTAND1"/>
</dbReference>
<dbReference type="SUPFAM" id="SSF46894">
    <property type="entry name" value="C-terminal effector domain of the bipartite response regulators"/>
    <property type="match status" value="1"/>
</dbReference>
<organism evidence="4 5">
    <name type="scientific">Duganella vulcania</name>
    <dbReference type="NCBI Taxonomy" id="2692166"/>
    <lineage>
        <taxon>Bacteria</taxon>
        <taxon>Pseudomonadati</taxon>
        <taxon>Pseudomonadota</taxon>
        <taxon>Betaproteobacteria</taxon>
        <taxon>Burkholderiales</taxon>
        <taxon>Oxalobacteraceae</taxon>
        <taxon>Telluria group</taxon>
        <taxon>Duganella</taxon>
    </lineage>
</organism>
<dbReference type="SUPFAM" id="SSF48452">
    <property type="entry name" value="TPR-like"/>
    <property type="match status" value="1"/>
</dbReference>
<dbReference type="PROSITE" id="PS51755">
    <property type="entry name" value="OMPR_PHOB"/>
    <property type="match status" value="1"/>
</dbReference>
<dbReference type="PANTHER" id="PTHR47691">
    <property type="entry name" value="REGULATOR-RELATED"/>
    <property type="match status" value="1"/>
</dbReference>
<name>A0A845HIK5_9BURK</name>
<evidence type="ECO:0000313" key="5">
    <source>
        <dbReference type="Proteomes" id="UP000484875"/>
    </source>
</evidence>
<comment type="caution">
    <text evidence="4">The sequence shown here is derived from an EMBL/GenBank/DDBJ whole genome shotgun (WGS) entry which is preliminary data.</text>
</comment>
<accession>A0A845HIK5</accession>
<evidence type="ECO:0000259" key="3">
    <source>
        <dbReference type="PROSITE" id="PS51755"/>
    </source>
</evidence>
<dbReference type="Proteomes" id="UP000484875">
    <property type="component" value="Unassembled WGS sequence"/>
</dbReference>
<protein>
    <submittedName>
        <fullName evidence="4">Transcriptional regulator</fullName>
    </submittedName>
</protein>
<dbReference type="InterPro" id="IPR011990">
    <property type="entry name" value="TPR-like_helical_dom_sf"/>
</dbReference>
<dbReference type="GO" id="GO:0000160">
    <property type="term" value="P:phosphorelay signal transduction system"/>
    <property type="evidence" value="ECO:0007669"/>
    <property type="project" value="InterPro"/>
</dbReference>
<evidence type="ECO:0000313" key="4">
    <source>
        <dbReference type="EMBL" id="MYN18518.1"/>
    </source>
</evidence>
<proteinExistence type="predicted"/>
<dbReference type="InterPro" id="IPR036388">
    <property type="entry name" value="WH-like_DNA-bd_sf"/>
</dbReference>
<gene>
    <name evidence="4" type="ORF">GTP81_17350</name>
</gene>
<keyword evidence="1 2" id="KW-0238">DNA-binding</keyword>
<dbReference type="Gene3D" id="1.10.10.10">
    <property type="entry name" value="Winged helix-like DNA-binding domain superfamily/Winged helix DNA-binding domain"/>
    <property type="match status" value="1"/>
</dbReference>
<feature type="DNA-binding region" description="OmpR/PhoB-type" evidence="2">
    <location>
        <begin position="3"/>
        <end position="101"/>
    </location>
</feature>
<dbReference type="Pfam" id="PF00486">
    <property type="entry name" value="Trans_reg_C"/>
    <property type="match status" value="1"/>
</dbReference>
<keyword evidence="5" id="KW-1185">Reference proteome</keyword>
<dbReference type="AlphaFoldDB" id="A0A845HIK5"/>